<accession>A0ABV2FJJ6</accession>
<dbReference type="PROSITE" id="PS51737">
    <property type="entry name" value="RECOMBINASE_DNA_BIND"/>
    <property type="match status" value="1"/>
</dbReference>
<feature type="active site" description="O-(5'-phospho-DNA)-serine intermediate" evidence="4">
    <location>
        <position position="10"/>
    </location>
</feature>
<dbReference type="Gene3D" id="3.90.1750.20">
    <property type="entry name" value="Putative Large Serine Recombinase, Chain B, Domain 2"/>
    <property type="match status" value="1"/>
</dbReference>
<gene>
    <name evidence="7" type="ORF">ABID29_001842</name>
</gene>
<dbReference type="Pfam" id="PF07508">
    <property type="entry name" value="Recombinase"/>
    <property type="match status" value="1"/>
</dbReference>
<dbReference type="InterPro" id="IPR006118">
    <property type="entry name" value="Recombinase_CS"/>
</dbReference>
<evidence type="ECO:0000256" key="4">
    <source>
        <dbReference type="PROSITE-ProRule" id="PRU10137"/>
    </source>
</evidence>
<feature type="domain" description="Resolvase/invertase-type recombinase catalytic" evidence="5">
    <location>
        <begin position="2"/>
        <end position="148"/>
    </location>
</feature>
<comment type="caution">
    <text evidence="7">The sequence shown here is derived from an EMBL/GenBank/DDBJ whole genome shotgun (WGS) entry which is preliminary data.</text>
</comment>
<dbReference type="InterPro" id="IPR050639">
    <property type="entry name" value="SSR_resolvase"/>
</dbReference>
<dbReference type="CDD" id="cd03768">
    <property type="entry name" value="SR_ResInv"/>
    <property type="match status" value="1"/>
</dbReference>
<dbReference type="InterPro" id="IPR011109">
    <property type="entry name" value="DNA_bind_recombinase_dom"/>
</dbReference>
<dbReference type="PANTHER" id="PTHR30461">
    <property type="entry name" value="DNA-INVERTASE FROM LAMBDOID PROPHAGE"/>
    <property type="match status" value="1"/>
</dbReference>
<dbReference type="PROSITE" id="PS51736">
    <property type="entry name" value="RECOMBINASES_3"/>
    <property type="match status" value="1"/>
</dbReference>
<keyword evidence="3" id="KW-0233">DNA recombination</keyword>
<evidence type="ECO:0000313" key="8">
    <source>
        <dbReference type="Proteomes" id="UP001549122"/>
    </source>
</evidence>
<evidence type="ECO:0000259" key="6">
    <source>
        <dbReference type="PROSITE" id="PS51737"/>
    </source>
</evidence>
<dbReference type="Gene3D" id="3.40.50.1390">
    <property type="entry name" value="Resolvase, N-terminal catalytic domain"/>
    <property type="match status" value="1"/>
</dbReference>
<dbReference type="PROSITE" id="PS00397">
    <property type="entry name" value="RECOMBINASES_1"/>
    <property type="match status" value="1"/>
</dbReference>
<dbReference type="SMART" id="SM00857">
    <property type="entry name" value="Resolvase"/>
    <property type="match status" value="1"/>
</dbReference>
<dbReference type="InterPro" id="IPR006119">
    <property type="entry name" value="Resolv_N"/>
</dbReference>
<protein>
    <submittedName>
        <fullName evidence="7">Site-specific DNA recombinase</fullName>
    </submittedName>
</protein>
<name>A0ABV2FJJ6_9STRE</name>
<dbReference type="Proteomes" id="UP001549122">
    <property type="component" value="Unassembled WGS sequence"/>
</dbReference>
<dbReference type="InterPro" id="IPR038109">
    <property type="entry name" value="DNA_bind_recomb_sf"/>
</dbReference>
<dbReference type="PANTHER" id="PTHR30461:SF23">
    <property type="entry name" value="DNA RECOMBINASE-RELATED"/>
    <property type="match status" value="1"/>
</dbReference>
<dbReference type="InterPro" id="IPR036162">
    <property type="entry name" value="Resolvase-like_N_sf"/>
</dbReference>
<organism evidence="7 8">
    <name type="scientific">Streptococcus rupicaprae</name>
    <dbReference type="NCBI Taxonomy" id="759619"/>
    <lineage>
        <taxon>Bacteria</taxon>
        <taxon>Bacillati</taxon>
        <taxon>Bacillota</taxon>
        <taxon>Bacilli</taxon>
        <taxon>Lactobacillales</taxon>
        <taxon>Streptococcaceae</taxon>
        <taxon>Streptococcus</taxon>
    </lineage>
</organism>
<evidence type="ECO:0000259" key="5">
    <source>
        <dbReference type="PROSITE" id="PS51736"/>
    </source>
</evidence>
<reference evidence="7 8" key="1">
    <citation type="submission" date="2024-06" db="EMBL/GenBank/DDBJ databases">
        <title>Genomic Encyclopedia of Type Strains, Phase IV (KMG-IV): sequencing the most valuable type-strain genomes for metagenomic binning, comparative biology and taxonomic classification.</title>
        <authorList>
            <person name="Goeker M."/>
        </authorList>
    </citation>
    <scope>NUCLEOTIDE SEQUENCE [LARGE SCALE GENOMIC DNA]</scope>
    <source>
        <strain evidence="7 8">DSM 28303</strain>
    </source>
</reference>
<dbReference type="Pfam" id="PF00239">
    <property type="entry name" value="Resolvase"/>
    <property type="match status" value="1"/>
</dbReference>
<keyword evidence="8" id="KW-1185">Reference proteome</keyword>
<dbReference type="EMBL" id="JBEPLO010000021">
    <property type="protein sequence ID" value="MET3558716.1"/>
    <property type="molecule type" value="Genomic_DNA"/>
</dbReference>
<evidence type="ECO:0000256" key="1">
    <source>
        <dbReference type="ARBA" id="ARBA00022908"/>
    </source>
</evidence>
<evidence type="ECO:0000256" key="3">
    <source>
        <dbReference type="ARBA" id="ARBA00023172"/>
    </source>
</evidence>
<keyword evidence="1" id="KW-0229">DNA integration</keyword>
<keyword evidence="2" id="KW-0238">DNA-binding</keyword>
<evidence type="ECO:0000313" key="7">
    <source>
        <dbReference type="EMBL" id="MET3558716.1"/>
    </source>
</evidence>
<dbReference type="SUPFAM" id="SSF53041">
    <property type="entry name" value="Resolvase-like"/>
    <property type="match status" value="1"/>
</dbReference>
<evidence type="ECO:0000256" key="2">
    <source>
        <dbReference type="ARBA" id="ARBA00023125"/>
    </source>
</evidence>
<dbReference type="RefSeq" id="WP_354365839.1">
    <property type="nucleotide sequence ID" value="NZ_JBEPLO010000021.1"/>
</dbReference>
<feature type="domain" description="Recombinase" evidence="6">
    <location>
        <begin position="159"/>
        <end position="255"/>
    </location>
</feature>
<proteinExistence type="predicted"/>
<sequence>MKAAIYLRVSTLEQANGYSLDTQELLALKYCKSNNYEVYQIYSDQVTGAKFDRPQLQALLSDAKTKLFDVVIVHRLDRLARSTRDTFVIVEDIFLPNNISFVSLTEHFDTTTSLGKAVMGILAINAQLELDRIKERMALGKLGRAMQGKPMAWSPGFIPFGYDYIDGQYQVNADAKWVKHIFGLALRGLTPKMIAKQMTVKKILGRTWYFSTIKLILTNPIYIGKIRWRGKVYQGYHLPIISQGDFDAVQKQLDL</sequence>